<feature type="region of interest" description="Disordered" evidence="5">
    <location>
        <begin position="229"/>
        <end position="266"/>
    </location>
</feature>
<keyword evidence="8" id="KW-1185">Reference proteome</keyword>
<comment type="caution">
    <text evidence="7">The sequence shown here is derived from an EMBL/GenBank/DDBJ whole genome shotgun (WGS) entry which is preliminary data.</text>
</comment>
<evidence type="ECO:0000313" key="8">
    <source>
        <dbReference type="Proteomes" id="UP001457282"/>
    </source>
</evidence>
<dbReference type="PROSITE" id="PS51005">
    <property type="entry name" value="NAC"/>
    <property type="match status" value="1"/>
</dbReference>
<dbReference type="SUPFAM" id="SSF101941">
    <property type="entry name" value="NAC domain"/>
    <property type="match status" value="1"/>
</dbReference>
<evidence type="ECO:0000259" key="6">
    <source>
        <dbReference type="PROSITE" id="PS51005"/>
    </source>
</evidence>
<protein>
    <recommendedName>
        <fullName evidence="6">NAC domain-containing protein</fullName>
    </recommendedName>
</protein>
<feature type="domain" description="NAC" evidence="6">
    <location>
        <begin position="4"/>
        <end position="177"/>
    </location>
</feature>
<dbReference type="AlphaFoldDB" id="A0AAW1W9N7"/>
<gene>
    <name evidence="7" type="ORF">M0R45_029864</name>
</gene>
<dbReference type="Gene3D" id="2.170.150.80">
    <property type="entry name" value="NAC domain"/>
    <property type="match status" value="1"/>
</dbReference>
<keyword evidence="3" id="KW-0804">Transcription</keyword>
<dbReference type="InterPro" id="IPR036093">
    <property type="entry name" value="NAC_dom_sf"/>
</dbReference>
<sequence length="287" mass="32405">MEDFPPGFRFYPTEEELVSFYLPNKLDGNREDLNRVMDRIIPVLDIYEFNPWDLPRNSGEICHGDQEQWFFFIPRQESEARGGRPKRLTTTGYWKATGSPSYVFCSSSNTNHGAIGLKRTMVFYTGRAPNGTKTEWKMNEYKAIEADHQLQAPSSSSNTAPAPMLRQEFSLCRVYKKTKCLRAFDRRPSVAGEIIRKHTVTVHLPAAPQVGADDQEASISHARNIVSAPNTYNMEVERRSFSSPESSSSGDHGQPSQSGQSTGSLPMAVDNGELWELVSLEQLDWFN</sequence>
<evidence type="ECO:0000256" key="5">
    <source>
        <dbReference type="SAM" id="MobiDB-lite"/>
    </source>
</evidence>
<dbReference type="EMBL" id="JBEDUW010000006">
    <property type="protein sequence ID" value="KAK9921353.1"/>
    <property type="molecule type" value="Genomic_DNA"/>
</dbReference>
<evidence type="ECO:0000313" key="7">
    <source>
        <dbReference type="EMBL" id="KAK9921353.1"/>
    </source>
</evidence>
<proteinExistence type="predicted"/>
<dbReference type="Proteomes" id="UP001457282">
    <property type="component" value="Unassembled WGS sequence"/>
</dbReference>
<evidence type="ECO:0000256" key="4">
    <source>
        <dbReference type="ARBA" id="ARBA00023242"/>
    </source>
</evidence>
<dbReference type="PANTHER" id="PTHR31744:SF220">
    <property type="entry name" value="LOW QUALITY PROTEIN: NAC DOMAIN-CONTAINING PROTEIN 90-LIKE"/>
    <property type="match status" value="1"/>
</dbReference>
<reference evidence="7 8" key="1">
    <citation type="journal article" date="2023" name="G3 (Bethesda)">
        <title>A chromosome-length genome assembly and annotation of blackberry (Rubus argutus, cv. 'Hillquist').</title>
        <authorList>
            <person name="Bruna T."/>
            <person name="Aryal R."/>
            <person name="Dudchenko O."/>
            <person name="Sargent D.J."/>
            <person name="Mead D."/>
            <person name="Buti M."/>
            <person name="Cavallini A."/>
            <person name="Hytonen T."/>
            <person name="Andres J."/>
            <person name="Pham M."/>
            <person name="Weisz D."/>
            <person name="Mascagni F."/>
            <person name="Usai G."/>
            <person name="Natali L."/>
            <person name="Bassil N."/>
            <person name="Fernandez G.E."/>
            <person name="Lomsadze A."/>
            <person name="Armour M."/>
            <person name="Olukolu B."/>
            <person name="Poorten T."/>
            <person name="Britton C."/>
            <person name="Davik J."/>
            <person name="Ashrafi H."/>
            <person name="Aiden E.L."/>
            <person name="Borodovsky M."/>
            <person name="Worthington M."/>
        </authorList>
    </citation>
    <scope>NUCLEOTIDE SEQUENCE [LARGE SCALE GENOMIC DNA]</scope>
    <source>
        <strain evidence="7">PI 553951</strain>
    </source>
</reference>
<dbReference type="Pfam" id="PF02365">
    <property type="entry name" value="NAM"/>
    <property type="match status" value="1"/>
</dbReference>
<dbReference type="GO" id="GO:0003677">
    <property type="term" value="F:DNA binding"/>
    <property type="evidence" value="ECO:0007669"/>
    <property type="project" value="UniProtKB-KW"/>
</dbReference>
<evidence type="ECO:0000256" key="2">
    <source>
        <dbReference type="ARBA" id="ARBA00023125"/>
    </source>
</evidence>
<dbReference type="GO" id="GO:0006355">
    <property type="term" value="P:regulation of DNA-templated transcription"/>
    <property type="evidence" value="ECO:0007669"/>
    <property type="project" value="InterPro"/>
</dbReference>
<evidence type="ECO:0000256" key="1">
    <source>
        <dbReference type="ARBA" id="ARBA00023015"/>
    </source>
</evidence>
<keyword evidence="1" id="KW-0805">Transcription regulation</keyword>
<accession>A0AAW1W9N7</accession>
<dbReference type="InterPro" id="IPR003441">
    <property type="entry name" value="NAC-dom"/>
</dbReference>
<evidence type="ECO:0000256" key="3">
    <source>
        <dbReference type="ARBA" id="ARBA00023163"/>
    </source>
</evidence>
<dbReference type="PANTHER" id="PTHR31744">
    <property type="entry name" value="PROTEIN CUP-SHAPED COTYLEDON 2-RELATED"/>
    <property type="match status" value="1"/>
</dbReference>
<organism evidence="7 8">
    <name type="scientific">Rubus argutus</name>
    <name type="common">Southern blackberry</name>
    <dbReference type="NCBI Taxonomy" id="59490"/>
    <lineage>
        <taxon>Eukaryota</taxon>
        <taxon>Viridiplantae</taxon>
        <taxon>Streptophyta</taxon>
        <taxon>Embryophyta</taxon>
        <taxon>Tracheophyta</taxon>
        <taxon>Spermatophyta</taxon>
        <taxon>Magnoliopsida</taxon>
        <taxon>eudicotyledons</taxon>
        <taxon>Gunneridae</taxon>
        <taxon>Pentapetalae</taxon>
        <taxon>rosids</taxon>
        <taxon>fabids</taxon>
        <taxon>Rosales</taxon>
        <taxon>Rosaceae</taxon>
        <taxon>Rosoideae</taxon>
        <taxon>Rosoideae incertae sedis</taxon>
        <taxon>Rubus</taxon>
    </lineage>
</organism>
<name>A0AAW1W9N7_RUBAR</name>
<keyword evidence="4" id="KW-0539">Nucleus</keyword>
<feature type="compositionally biased region" description="Low complexity" evidence="5">
    <location>
        <begin position="241"/>
        <end position="264"/>
    </location>
</feature>
<keyword evidence="2" id="KW-0238">DNA-binding</keyword>